<sequence>MSTAEEIESIRNGAADYVEKDPRDLVANGFRPVWTMEDGYPGPLPDDIAEVFDPEDPRDKVPRLVGPMSSLFWLAGLDDLVAAIDSPEFTMQDQVIRIPYNARIRTMLPLLHDEGRIPGAVYRNYLMPPPVLSVAAFPARHVPIPPSITSTVKTYDLENLFPFCNPQPFPQQVQSIKITQEWKKSRRCREIQRNVLPSLGGDLLFRGLSRRALVSSMACLFPVISPHNMDQDFGPGIYTTPSLELALEYAGREGAVMVFRNPDFRSLEVWEPNAQEWSTVTRYWTGRPLSNPSQQAPSGWKSADVIKGSTTKEAPRGGDLLVPSNDTQVVVRTCPATSLLAASLALIIWFD</sequence>
<keyword evidence="2" id="KW-1185">Reference proteome</keyword>
<dbReference type="eggNOG" id="ENOG502SWW8">
    <property type="taxonomic scope" value="Eukaryota"/>
</dbReference>
<protein>
    <submittedName>
        <fullName evidence="1">Uncharacterized protein</fullName>
    </submittedName>
</protein>
<dbReference type="PhylomeDB" id="S7Z8W3"/>
<dbReference type="HOGENOM" id="CLU_056569_0_0_1"/>
<accession>S7Z8W3</accession>
<evidence type="ECO:0000313" key="1">
    <source>
        <dbReference type="EMBL" id="EPS27045.1"/>
    </source>
</evidence>
<dbReference type="AlphaFoldDB" id="S7Z8W3"/>
<dbReference type="STRING" id="933388.S7Z8W3"/>
<organism evidence="1 2">
    <name type="scientific">Penicillium oxalicum (strain 114-2 / CGMCC 5302)</name>
    <name type="common">Penicillium decumbens</name>
    <dbReference type="NCBI Taxonomy" id="933388"/>
    <lineage>
        <taxon>Eukaryota</taxon>
        <taxon>Fungi</taxon>
        <taxon>Dikarya</taxon>
        <taxon>Ascomycota</taxon>
        <taxon>Pezizomycotina</taxon>
        <taxon>Eurotiomycetes</taxon>
        <taxon>Eurotiomycetidae</taxon>
        <taxon>Eurotiales</taxon>
        <taxon>Aspergillaceae</taxon>
        <taxon>Penicillium</taxon>
    </lineage>
</organism>
<proteinExistence type="predicted"/>
<gene>
    <name evidence="1" type="ORF">PDE_01986</name>
</gene>
<reference evidence="1 2" key="1">
    <citation type="journal article" date="2013" name="PLoS ONE">
        <title>Genomic and secretomic analyses reveal unique features of the lignocellulolytic enzyme system of Penicillium decumbens.</title>
        <authorList>
            <person name="Liu G."/>
            <person name="Zhang L."/>
            <person name="Wei X."/>
            <person name="Zou G."/>
            <person name="Qin Y."/>
            <person name="Ma L."/>
            <person name="Li J."/>
            <person name="Zheng H."/>
            <person name="Wang S."/>
            <person name="Wang C."/>
            <person name="Xun L."/>
            <person name="Zhao G.-P."/>
            <person name="Zhou Z."/>
            <person name="Qu Y."/>
        </authorList>
    </citation>
    <scope>NUCLEOTIDE SEQUENCE [LARGE SCALE GENOMIC DNA]</scope>
    <source>
        <strain evidence="2">114-2 / CGMCC 5302</strain>
    </source>
</reference>
<dbReference type="EMBL" id="KB644409">
    <property type="protein sequence ID" value="EPS27045.1"/>
    <property type="molecule type" value="Genomic_DNA"/>
</dbReference>
<dbReference type="OrthoDB" id="2440450at2759"/>
<dbReference type="Proteomes" id="UP000019376">
    <property type="component" value="Unassembled WGS sequence"/>
</dbReference>
<evidence type="ECO:0000313" key="2">
    <source>
        <dbReference type="Proteomes" id="UP000019376"/>
    </source>
</evidence>
<name>S7Z8W3_PENO1</name>